<dbReference type="InterPro" id="IPR007621">
    <property type="entry name" value="TPM_dom"/>
</dbReference>
<reference evidence="4" key="1">
    <citation type="submission" date="2017-08" db="EMBL/GenBank/DDBJ databases">
        <title>Mesorhizobium wenxinae sp. nov., a novel rhizobial species isolated from root nodules of chickpea (Cicer arietinum L.).</title>
        <authorList>
            <person name="Zhang J."/>
        </authorList>
    </citation>
    <scope>NUCLEOTIDE SEQUENCE [LARGE SCALE GENOMIC DNA]</scope>
    <source>
        <strain evidence="4">USDA 3392</strain>
    </source>
</reference>
<proteinExistence type="predicted"/>
<keyword evidence="1" id="KW-0472">Membrane</keyword>
<keyword evidence="1" id="KW-0812">Transmembrane</keyword>
<dbReference type="RefSeq" id="WP_095487643.1">
    <property type="nucleotide sequence ID" value="NZ_CP088151.1"/>
</dbReference>
<keyword evidence="4" id="KW-1185">Reference proteome</keyword>
<organism evidence="3 4">
    <name type="scientific">Mesorhizobium mediterraneum</name>
    <dbReference type="NCBI Taxonomy" id="43617"/>
    <lineage>
        <taxon>Bacteria</taxon>
        <taxon>Pseudomonadati</taxon>
        <taxon>Pseudomonadota</taxon>
        <taxon>Alphaproteobacteria</taxon>
        <taxon>Hyphomicrobiales</taxon>
        <taxon>Phyllobacteriaceae</taxon>
        <taxon>Mesorhizobium</taxon>
    </lineage>
</organism>
<protein>
    <recommendedName>
        <fullName evidence="2">TPM domain-containing protein</fullName>
    </recommendedName>
</protein>
<dbReference type="Pfam" id="PF04536">
    <property type="entry name" value="TPM_phosphatase"/>
    <property type="match status" value="1"/>
</dbReference>
<feature type="transmembrane region" description="Helical" evidence="1">
    <location>
        <begin position="40"/>
        <end position="63"/>
    </location>
</feature>
<feature type="transmembrane region" description="Helical" evidence="1">
    <location>
        <begin position="75"/>
        <end position="96"/>
    </location>
</feature>
<evidence type="ECO:0000259" key="2">
    <source>
        <dbReference type="Pfam" id="PF04536"/>
    </source>
</evidence>
<evidence type="ECO:0000313" key="3">
    <source>
        <dbReference type="EMBL" id="PAP99724.1"/>
    </source>
</evidence>
<evidence type="ECO:0000256" key="1">
    <source>
        <dbReference type="SAM" id="Phobius"/>
    </source>
</evidence>
<dbReference type="PANTHER" id="PTHR30373:SF8">
    <property type="entry name" value="BLL7265 PROTEIN"/>
    <property type="match status" value="1"/>
</dbReference>
<dbReference type="PANTHER" id="PTHR30373">
    <property type="entry name" value="UPF0603 PROTEIN YGCG"/>
    <property type="match status" value="1"/>
</dbReference>
<name>A0AB36R5M3_9HYPH</name>
<dbReference type="Proteomes" id="UP000216215">
    <property type="component" value="Unassembled WGS sequence"/>
</dbReference>
<comment type="caution">
    <text evidence="3">The sequence shown here is derived from an EMBL/GenBank/DDBJ whole genome shotgun (WGS) entry which is preliminary data.</text>
</comment>
<feature type="domain" description="TPM" evidence="2">
    <location>
        <begin position="97"/>
        <end position="189"/>
    </location>
</feature>
<dbReference type="EMBL" id="NPKI01000032">
    <property type="protein sequence ID" value="PAP99724.1"/>
    <property type="molecule type" value="Genomic_DNA"/>
</dbReference>
<gene>
    <name evidence="3" type="ORF">CIT25_25565</name>
</gene>
<dbReference type="Gene3D" id="3.10.310.50">
    <property type="match status" value="1"/>
</dbReference>
<dbReference type="AlphaFoldDB" id="A0AB36R5M3"/>
<sequence>MATRPISPEDHDRIAKAIRAAETKTDGEIYCVVAYASDSYFFPAAFMATLAMLVVSLAVSYGLEAWWLSIRLPHFVIAQLLALASVLGLLWALPGLRIHLVPRRLRYQAAHANAIKQFLARNVHRTTARTGVLVFVSIAERYAEVVADSGIDSRVGQDVWDSVVRDLTAHAGDDRLADGFIKAIEATGAVLAEHFPVSNGDSNELDDHLVEI</sequence>
<evidence type="ECO:0000313" key="4">
    <source>
        <dbReference type="Proteomes" id="UP000216215"/>
    </source>
</evidence>
<keyword evidence="1" id="KW-1133">Transmembrane helix</keyword>
<accession>A0AB36R5M3</accession>